<dbReference type="InterPro" id="IPR035198">
    <property type="entry name" value="SU10_MCP"/>
</dbReference>
<name>A0AAJ4TBX3_AGRTU</name>
<protein>
    <submittedName>
        <fullName evidence="1">DUF5309 domain-containing protein</fullName>
    </submittedName>
</protein>
<reference evidence="1" key="1">
    <citation type="submission" date="2020-02" db="EMBL/GenBank/DDBJ databases">
        <title>Unexpected conservation and global transmission of agrobacterial virulence plasmids.</title>
        <authorList>
            <person name="Weisberg A.J."/>
            <person name="Davis E.W. II"/>
            <person name="Tabima J.R."/>
            <person name="Belcher M.S."/>
            <person name="Miller M."/>
            <person name="Kuo C.-H."/>
            <person name="Loper J.E."/>
            <person name="Grunwald N.J."/>
            <person name="Putnam M.L."/>
            <person name="Chang J.H."/>
        </authorList>
    </citation>
    <scope>NUCLEOTIDE SEQUENCE</scope>
    <source>
        <strain evidence="1">Q15/94</strain>
    </source>
</reference>
<gene>
    <name evidence="1" type="ORF">G6M86_20985</name>
</gene>
<dbReference type="EMBL" id="CP049217">
    <property type="protein sequence ID" value="QTG15721.1"/>
    <property type="molecule type" value="Genomic_DNA"/>
</dbReference>
<evidence type="ECO:0000313" key="1">
    <source>
        <dbReference type="EMBL" id="QTG15721.1"/>
    </source>
</evidence>
<evidence type="ECO:0000313" key="2">
    <source>
        <dbReference type="Proteomes" id="UP000663946"/>
    </source>
</evidence>
<sequence length="311" mass="33001">MAVLITNEVASVREDLSNLISQISPTDRPFTTSIGTATAKQPIHDFLNDVLAPANADNAHFEGADAPNAVMEGPKKIQNICQIFSKTAFGSNTLTASDTAGAKNELARQIVNKTKEVLRDKEAAYLSGNGSSLDPAAPRKTAGAVAWIKTNVSSGVGGSTPGYANGIVAPVVAGTTRTLTEDMFLEAAEKAWNEGGKPTKVFAPGTLKRAISRFSGDATKFQDMNKTMTTYQGVSIYESDFGRFDIIPAHFAVKTSVLLIDPSLWADATLRGLEKIKLGVTGDNEKYQIVSESTLVSRNEAGNAAINDVTE</sequence>
<organism evidence="1 2">
    <name type="scientific">Agrobacterium tumefaciens</name>
    <dbReference type="NCBI Taxonomy" id="358"/>
    <lineage>
        <taxon>Bacteria</taxon>
        <taxon>Pseudomonadati</taxon>
        <taxon>Pseudomonadota</taxon>
        <taxon>Alphaproteobacteria</taxon>
        <taxon>Hyphomicrobiales</taxon>
        <taxon>Rhizobiaceae</taxon>
        <taxon>Rhizobium/Agrobacterium group</taxon>
        <taxon>Agrobacterium</taxon>
        <taxon>Agrobacterium tumefaciens complex</taxon>
    </lineage>
</organism>
<dbReference type="Proteomes" id="UP000663946">
    <property type="component" value="Chromosome 2"/>
</dbReference>
<dbReference type="RefSeq" id="WP_333722237.1">
    <property type="nucleotide sequence ID" value="NZ_CP049217.1"/>
</dbReference>
<proteinExistence type="predicted"/>
<dbReference type="AlphaFoldDB" id="A0AAJ4TBX3"/>
<dbReference type="Pfam" id="PF17236">
    <property type="entry name" value="SU10_MCP"/>
    <property type="match status" value="1"/>
</dbReference>
<accession>A0AAJ4TBX3</accession>